<dbReference type="PANTHER" id="PTHR10584:SF166">
    <property type="entry name" value="RIBOKINASE"/>
    <property type="match status" value="1"/>
</dbReference>
<dbReference type="GO" id="GO:0016301">
    <property type="term" value="F:kinase activity"/>
    <property type="evidence" value="ECO:0007669"/>
    <property type="project" value="UniProtKB-KW"/>
</dbReference>
<gene>
    <name evidence="4" type="ORF">EZ437_16305</name>
</gene>
<dbReference type="InterPro" id="IPR029056">
    <property type="entry name" value="Ribokinase-like"/>
</dbReference>
<dbReference type="InterPro" id="IPR011611">
    <property type="entry name" value="PfkB_dom"/>
</dbReference>
<feature type="domain" description="Carbohydrate kinase PfkB" evidence="3">
    <location>
        <begin position="9"/>
        <end position="311"/>
    </location>
</feature>
<keyword evidence="5" id="KW-1185">Reference proteome</keyword>
<evidence type="ECO:0000256" key="2">
    <source>
        <dbReference type="ARBA" id="ARBA00022777"/>
    </source>
</evidence>
<dbReference type="Proteomes" id="UP000293347">
    <property type="component" value="Unassembled WGS sequence"/>
</dbReference>
<dbReference type="OrthoDB" id="9813569at2"/>
<keyword evidence="1" id="KW-0808">Transferase</keyword>
<comment type="caution">
    <text evidence="4">The sequence shown here is derived from an EMBL/GenBank/DDBJ whole genome shotgun (WGS) entry which is preliminary data.</text>
</comment>
<dbReference type="PANTHER" id="PTHR10584">
    <property type="entry name" value="SUGAR KINASE"/>
    <property type="match status" value="1"/>
</dbReference>
<dbReference type="GO" id="GO:0005829">
    <property type="term" value="C:cytosol"/>
    <property type="evidence" value="ECO:0007669"/>
    <property type="project" value="TreeGrafter"/>
</dbReference>
<keyword evidence="2 4" id="KW-0418">Kinase</keyword>
<dbReference type="Pfam" id="PF00294">
    <property type="entry name" value="PfkB"/>
    <property type="match status" value="1"/>
</dbReference>
<organism evidence="4 5">
    <name type="scientific">Pedobacter psychroterrae</name>
    <dbReference type="NCBI Taxonomy" id="2530453"/>
    <lineage>
        <taxon>Bacteria</taxon>
        <taxon>Pseudomonadati</taxon>
        <taxon>Bacteroidota</taxon>
        <taxon>Sphingobacteriia</taxon>
        <taxon>Sphingobacteriales</taxon>
        <taxon>Sphingobacteriaceae</taxon>
        <taxon>Pedobacter</taxon>
    </lineage>
</organism>
<reference evidence="4 5" key="1">
    <citation type="submission" date="2019-02" db="EMBL/GenBank/DDBJ databases">
        <title>Pedobacter sp. RP-1-14 sp. nov., isolated from Arctic soil.</title>
        <authorList>
            <person name="Dahal R.H."/>
        </authorList>
    </citation>
    <scope>NUCLEOTIDE SEQUENCE [LARGE SCALE GENOMIC DNA]</scope>
    <source>
        <strain evidence="4 5">RP-1-14</strain>
    </source>
</reference>
<name>A0A4R0NKD9_9SPHI</name>
<dbReference type="EMBL" id="SJSL01000005">
    <property type="protein sequence ID" value="TCC99803.1"/>
    <property type="molecule type" value="Genomic_DNA"/>
</dbReference>
<proteinExistence type="predicted"/>
<evidence type="ECO:0000259" key="3">
    <source>
        <dbReference type="Pfam" id="PF00294"/>
    </source>
</evidence>
<evidence type="ECO:0000313" key="5">
    <source>
        <dbReference type="Proteomes" id="UP000293347"/>
    </source>
</evidence>
<protein>
    <submittedName>
        <fullName evidence="4">Carbohydrate kinase family protein</fullName>
    </submittedName>
</protein>
<evidence type="ECO:0000313" key="4">
    <source>
        <dbReference type="EMBL" id="TCC99803.1"/>
    </source>
</evidence>
<dbReference type="Gene3D" id="3.40.1190.20">
    <property type="match status" value="1"/>
</dbReference>
<accession>A0A4R0NKD9</accession>
<sequence>MAMRNGILVGGNWIIDQVKVVDAFPEEEKLVNILSEYSSNGGSAYNILKGLVKLNAGFPLNGVGLVGDDDRGTQIIQDCQNLGIGTAQIQKMPGAYTSYTDVMTVKSTGKRTFFHQRGANALLDIPHFDFSGSGAKIFHLGYLLLLDTLDAKQEDGTTRAMSVLKKASEHGFITSADIVSEKSDRFKEVVTPALPYIDYLFLNEFEAGMITGIQTVSDQGQPMLDKCYEAASTIIEMGVRSWVILHFPMGVIAVNKQDQQLFQPSINLPADKIQGAVGAGDAFAAGVLIGVHDDQEMQTCLKLGVCAAASSLFAATSSDGIVPAEECLALSKSYGFRN</sequence>
<dbReference type="SUPFAM" id="SSF53613">
    <property type="entry name" value="Ribokinase-like"/>
    <property type="match status" value="1"/>
</dbReference>
<evidence type="ECO:0000256" key="1">
    <source>
        <dbReference type="ARBA" id="ARBA00022679"/>
    </source>
</evidence>
<dbReference type="AlphaFoldDB" id="A0A4R0NKD9"/>